<dbReference type="EMBL" id="JACEOL010000016">
    <property type="protein sequence ID" value="MBA4601730.1"/>
    <property type="molecule type" value="Genomic_DNA"/>
</dbReference>
<comment type="caution">
    <text evidence="1">The sequence shown here is derived from an EMBL/GenBank/DDBJ whole genome shotgun (WGS) entry which is preliminary data.</text>
</comment>
<gene>
    <name evidence="1" type="ORF">H2C83_05210</name>
</gene>
<organism evidence="1 2">
    <name type="scientific">Thermoactinomyces mirandus</name>
    <dbReference type="NCBI Taxonomy" id="2756294"/>
    <lineage>
        <taxon>Bacteria</taxon>
        <taxon>Bacillati</taxon>
        <taxon>Bacillota</taxon>
        <taxon>Bacilli</taxon>
        <taxon>Bacillales</taxon>
        <taxon>Thermoactinomycetaceae</taxon>
        <taxon>Thermoactinomyces</taxon>
    </lineage>
</organism>
<evidence type="ECO:0000313" key="2">
    <source>
        <dbReference type="Proteomes" id="UP000538292"/>
    </source>
</evidence>
<protein>
    <submittedName>
        <fullName evidence="1">Uncharacterized protein</fullName>
    </submittedName>
</protein>
<name>A0A7W2ARL9_9BACL</name>
<proteinExistence type="predicted"/>
<dbReference type="AlphaFoldDB" id="A0A7W2ARL9"/>
<accession>A0A7W2ARL9</accession>
<reference evidence="1 2" key="1">
    <citation type="submission" date="2020-07" db="EMBL/GenBank/DDBJ databases">
        <title>Thermoactinomyces phylogeny.</title>
        <authorList>
            <person name="Dunlap C."/>
        </authorList>
    </citation>
    <scope>NUCLEOTIDE SEQUENCE [LARGE SCALE GENOMIC DNA]</scope>
    <source>
        <strain evidence="1 2">AMNI-1</strain>
    </source>
</reference>
<evidence type="ECO:0000313" key="1">
    <source>
        <dbReference type="EMBL" id="MBA4601730.1"/>
    </source>
</evidence>
<dbReference type="RefSeq" id="WP_181738527.1">
    <property type="nucleotide sequence ID" value="NZ_JACEOL010000016.1"/>
</dbReference>
<keyword evidence="2" id="KW-1185">Reference proteome</keyword>
<sequence length="45" mass="5176">MEVQAAPYLEEENFRVLFDSVMLGRPPSDTVLDLNCVDGVWQYVE</sequence>
<dbReference type="Proteomes" id="UP000538292">
    <property type="component" value="Unassembled WGS sequence"/>
</dbReference>